<evidence type="ECO:0000259" key="1">
    <source>
        <dbReference type="Pfam" id="PF02834"/>
    </source>
</evidence>
<dbReference type="InterPro" id="IPR014051">
    <property type="entry name" value="Phosphoesterase_HXTX"/>
</dbReference>
<proteinExistence type="predicted"/>
<dbReference type="Gene3D" id="3.90.1140.10">
    <property type="entry name" value="Cyclic phosphodiesterase"/>
    <property type="match status" value="1"/>
</dbReference>
<reference evidence="2 3" key="1">
    <citation type="submission" date="2023-10" db="EMBL/GenBank/DDBJ databases">
        <title>Virgibacillus halophilus 5B73C genome.</title>
        <authorList>
            <person name="Miliotis G."/>
            <person name="Sengupta P."/>
            <person name="Hameed A."/>
            <person name="Chuvochina M."/>
            <person name="Mcdonagh F."/>
            <person name="Simpson A.C."/>
            <person name="Singh N.K."/>
            <person name="Rekha P.D."/>
            <person name="Raman K."/>
            <person name="Hugenholtz P."/>
            <person name="Venkateswaran K."/>
        </authorList>
    </citation>
    <scope>NUCLEOTIDE SEQUENCE [LARGE SCALE GENOMIC DNA]</scope>
    <source>
        <strain evidence="2 3">5B73C</strain>
    </source>
</reference>
<accession>A0ABU5CCE7</accession>
<evidence type="ECO:0000313" key="2">
    <source>
        <dbReference type="EMBL" id="MDY0397019.1"/>
    </source>
</evidence>
<sequence>MIADNPHYFVAIPLPDSIKQNLSGWQHELKEVLPYKQWTQQSDFHITLKFLGGASGKKNQRIGKKVESYKRAAAI</sequence>
<organism evidence="2 3">
    <name type="scientific">Tigheibacillus halophilus</name>
    <dbReference type="NCBI Taxonomy" id="361280"/>
    <lineage>
        <taxon>Bacteria</taxon>
        <taxon>Bacillati</taxon>
        <taxon>Bacillota</taxon>
        <taxon>Bacilli</taxon>
        <taxon>Bacillales</taxon>
        <taxon>Bacillaceae</taxon>
        <taxon>Tigheibacillus</taxon>
    </lineage>
</organism>
<dbReference type="Proteomes" id="UP001281447">
    <property type="component" value="Unassembled WGS sequence"/>
</dbReference>
<keyword evidence="2" id="KW-0436">Ligase</keyword>
<dbReference type="InterPro" id="IPR009097">
    <property type="entry name" value="Cyclic_Pdiesterase"/>
</dbReference>
<dbReference type="EMBL" id="JAWDIP010000004">
    <property type="protein sequence ID" value="MDY0397019.1"/>
    <property type="molecule type" value="Genomic_DNA"/>
</dbReference>
<evidence type="ECO:0000313" key="3">
    <source>
        <dbReference type="Proteomes" id="UP001281447"/>
    </source>
</evidence>
<dbReference type="Pfam" id="PF02834">
    <property type="entry name" value="LigT_PEase"/>
    <property type="match status" value="1"/>
</dbReference>
<comment type="caution">
    <text evidence="2">The sequence shown here is derived from an EMBL/GenBank/DDBJ whole genome shotgun (WGS) entry which is preliminary data.</text>
</comment>
<feature type="domain" description="Phosphoesterase HXTX" evidence="1">
    <location>
        <begin position="12"/>
        <end position="67"/>
    </location>
</feature>
<keyword evidence="3" id="KW-1185">Reference proteome</keyword>
<protein>
    <submittedName>
        <fullName evidence="2">2'-5' RNA ligase family protein</fullName>
    </submittedName>
</protein>
<gene>
    <name evidence="2" type="ORF">RWE15_25485</name>
</gene>
<dbReference type="SUPFAM" id="SSF55144">
    <property type="entry name" value="LigT-like"/>
    <property type="match status" value="1"/>
</dbReference>
<name>A0ABU5CCE7_9BACI</name>
<dbReference type="GO" id="GO:0016874">
    <property type="term" value="F:ligase activity"/>
    <property type="evidence" value="ECO:0007669"/>
    <property type="project" value="UniProtKB-KW"/>
</dbReference>